<reference evidence="2 3" key="1">
    <citation type="submission" date="2019-08" db="EMBL/GenBank/DDBJ databases">
        <title>Draft genome sequences of two oriental melons (Cucumis melo L. var makuwa).</title>
        <authorList>
            <person name="Kwon S.-Y."/>
        </authorList>
    </citation>
    <scope>NUCLEOTIDE SEQUENCE [LARGE SCALE GENOMIC DNA]</scope>
    <source>
        <strain evidence="3">cv. Chang Bougi</strain>
        <tissue evidence="2">Leaf</tissue>
    </source>
</reference>
<dbReference type="Proteomes" id="UP000321947">
    <property type="component" value="Unassembled WGS sequence"/>
</dbReference>
<gene>
    <name evidence="2" type="ORF">E5676_scaffold177G00940</name>
</gene>
<proteinExistence type="predicted"/>
<organism evidence="2 3">
    <name type="scientific">Cucumis melo var. makuwa</name>
    <name type="common">Oriental melon</name>
    <dbReference type="NCBI Taxonomy" id="1194695"/>
    <lineage>
        <taxon>Eukaryota</taxon>
        <taxon>Viridiplantae</taxon>
        <taxon>Streptophyta</taxon>
        <taxon>Embryophyta</taxon>
        <taxon>Tracheophyta</taxon>
        <taxon>Spermatophyta</taxon>
        <taxon>Magnoliopsida</taxon>
        <taxon>eudicotyledons</taxon>
        <taxon>Gunneridae</taxon>
        <taxon>Pentapetalae</taxon>
        <taxon>rosids</taxon>
        <taxon>fabids</taxon>
        <taxon>Cucurbitales</taxon>
        <taxon>Cucurbitaceae</taxon>
        <taxon>Benincaseae</taxon>
        <taxon>Cucumis</taxon>
    </lineage>
</organism>
<protein>
    <submittedName>
        <fullName evidence="2">Uncharacterized protein</fullName>
    </submittedName>
</protein>
<sequence>MGPLVWHGYRYDSSDSTGSSQPDCLSISSGFATDQYVLGRGRGKGKGKLAGDQK</sequence>
<feature type="compositionally biased region" description="Polar residues" evidence="1">
    <location>
        <begin position="14"/>
        <end position="24"/>
    </location>
</feature>
<dbReference type="AlphaFoldDB" id="A0A5D3CNB8"/>
<evidence type="ECO:0000313" key="3">
    <source>
        <dbReference type="Proteomes" id="UP000321947"/>
    </source>
</evidence>
<name>A0A5D3CNB8_CUCMM</name>
<evidence type="ECO:0000256" key="1">
    <source>
        <dbReference type="SAM" id="MobiDB-lite"/>
    </source>
</evidence>
<accession>A0A5D3CNB8</accession>
<comment type="caution">
    <text evidence="2">The sequence shown here is derived from an EMBL/GenBank/DDBJ whole genome shotgun (WGS) entry which is preliminary data.</text>
</comment>
<dbReference type="EMBL" id="SSTD01010378">
    <property type="protein sequence ID" value="TYK11926.1"/>
    <property type="molecule type" value="Genomic_DNA"/>
</dbReference>
<evidence type="ECO:0000313" key="2">
    <source>
        <dbReference type="EMBL" id="TYK11926.1"/>
    </source>
</evidence>
<feature type="region of interest" description="Disordered" evidence="1">
    <location>
        <begin position="1"/>
        <end position="24"/>
    </location>
</feature>